<gene>
    <name evidence="1" type="ORF">METZ01_LOCUS484905</name>
</gene>
<proteinExistence type="predicted"/>
<name>A0A383CIT8_9ZZZZ</name>
<dbReference type="EMBL" id="UINC01209154">
    <property type="protein sequence ID" value="SVE32051.1"/>
    <property type="molecule type" value="Genomic_DNA"/>
</dbReference>
<protein>
    <submittedName>
        <fullName evidence="1">Uncharacterized protein</fullName>
    </submittedName>
</protein>
<evidence type="ECO:0000313" key="1">
    <source>
        <dbReference type="EMBL" id="SVE32051.1"/>
    </source>
</evidence>
<feature type="non-terminal residue" evidence="1">
    <location>
        <position position="55"/>
    </location>
</feature>
<sequence>MVIGEIEFVTEAEQVHLDAANDAYQHEEEAQEAYDEGYCIHCGEELEDCTGYKCW</sequence>
<organism evidence="1">
    <name type="scientific">marine metagenome</name>
    <dbReference type="NCBI Taxonomy" id="408172"/>
    <lineage>
        <taxon>unclassified sequences</taxon>
        <taxon>metagenomes</taxon>
        <taxon>ecological metagenomes</taxon>
    </lineage>
</organism>
<accession>A0A383CIT8</accession>
<reference evidence="1" key="1">
    <citation type="submission" date="2018-05" db="EMBL/GenBank/DDBJ databases">
        <authorList>
            <person name="Lanie J.A."/>
            <person name="Ng W.-L."/>
            <person name="Kazmierczak K.M."/>
            <person name="Andrzejewski T.M."/>
            <person name="Davidsen T.M."/>
            <person name="Wayne K.J."/>
            <person name="Tettelin H."/>
            <person name="Glass J.I."/>
            <person name="Rusch D."/>
            <person name="Podicherti R."/>
            <person name="Tsui H.-C.T."/>
            <person name="Winkler M.E."/>
        </authorList>
    </citation>
    <scope>NUCLEOTIDE SEQUENCE</scope>
</reference>
<dbReference type="AlphaFoldDB" id="A0A383CIT8"/>